<organism evidence="5 6">
    <name type="scientific">Cytospora schulzeri</name>
    <dbReference type="NCBI Taxonomy" id="448051"/>
    <lineage>
        <taxon>Eukaryota</taxon>
        <taxon>Fungi</taxon>
        <taxon>Dikarya</taxon>
        <taxon>Ascomycota</taxon>
        <taxon>Pezizomycotina</taxon>
        <taxon>Sordariomycetes</taxon>
        <taxon>Sordariomycetidae</taxon>
        <taxon>Diaporthales</taxon>
        <taxon>Cytosporaceae</taxon>
        <taxon>Cytospora</taxon>
    </lineage>
</organism>
<keyword evidence="3" id="KW-0560">Oxidoreductase</keyword>
<dbReference type="STRING" id="356882.A0A423VQ60"/>
<dbReference type="InterPro" id="IPR036188">
    <property type="entry name" value="FAD/NAD-bd_sf"/>
</dbReference>
<protein>
    <recommendedName>
        <fullName evidence="4">FAD/NAD(P)-binding domain-containing protein</fullName>
    </recommendedName>
</protein>
<evidence type="ECO:0000256" key="2">
    <source>
        <dbReference type="ARBA" id="ARBA00022630"/>
    </source>
</evidence>
<keyword evidence="6" id="KW-1185">Reference proteome</keyword>
<dbReference type="AlphaFoldDB" id="A0A423VQ60"/>
<dbReference type="PRINTS" id="PR00469">
    <property type="entry name" value="PNDRDTASEII"/>
</dbReference>
<comment type="caution">
    <text evidence="5">The sequence shown here is derived from an EMBL/GenBank/DDBJ whole genome shotgun (WGS) entry which is preliminary data.</text>
</comment>
<feature type="domain" description="FAD/NAD(P)-binding" evidence="4">
    <location>
        <begin position="136"/>
        <end position="425"/>
    </location>
</feature>
<gene>
    <name evidence="5" type="ORF">VMCG_08739</name>
</gene>
<comment type="similarity">
    <text evidence="1">Belongs to the class-II pyridine nucleotide-disulfide oxidoreductase family.</text>
</comment>
<dbReference type="Gene3D" id="3.50.50.60">
    <property type="entry name" value="FAD/NAD(P)-binding domain"/>
    <property type="match status" value="2"/>
</dbReference>
<evidence type="ECO:0000256" key="1">
    <source>
        <dbReference type="ARBA" id="ARBA00009333"/>
    </source>
</evidence>
<proteinExistence type="inferred from homology"/>
<evidence type="ECO:0000313" key="6">
    <source>
        <dbReference type="Proteomes" id="UP000283895"/>
    </source>
</evidence>
<dbReference type="SUPFAM" id="SSF51905">
    <property type="entry name" value="FAD/NAD(P)-binding domain"/>
    <property type="match status" value="1"/>
</dbReference>
<accession>A0A423VQ60</accession>
<evidence type="ECO:0000313" key="5">
    <source>
        <dbReference type="EMBL" id="ROV93149.1"/>
    </source>
</evidence>
<dbReference type="InterPro" id="IPR050097">
    <property type="entry name" value="Ferredoxin-NADP_redctase_2"/>
</dbReference>
<dbReference type="Pfam" id="PF07992">
    <property type="entry name" value="Pyr_redox_2"/>
    <property type="match status" value="1"/>
</dbReference>
<evidence type="ECO:0000259" key="4">
    <source>
        <dbReference type="Pfam" id="PF07992"/>
    </source>
</evidence>
<dbReference type="InterPro" id="IPR023753">
    <property type="entry name" value="FAD/NAD-binding_dom"/>
</dbReference>
<keyword evidence="2" id="KW-0285">Flavoprotein</keyword>
<reference evidence="5 6" key="1">
    <citation type="submission" date="2015-09" db="EMBL/GenBank/DDBJ databases">
        <title>Host preference determinants of Valsa canker pathogens revealed by comparative genomics.</title>
        <authorList>
            <person name="Yin Z."/>
            <person name="Huang L."/>
        </authorList>
    </citation>
    <scope>NUCLEOTIDE SEQUENCE [LARGE SCALE GENOMIC DNA]</scope>
    <source>
        <strain evidence="5 6">03-1</strain>
    </source>
</reference>
<dbReference type="Proteomes" id="UP000283895">
    <property type="component" value="Unassembled WGS sequence"/>
</dbReference>
<dbReference type="EMBL" id="LKEA01000046">
    <property type="protein sequence ID" value="ROV93149.1"/>
    <property type="molecule type" value="Genomic_DNA"/>
</dbReference>
<dbReference type="GO" id="GO:0016491">
    <property type="term" value="F:oxidoreductase activity"/>
    <property type="evidence" value="ECO:0007669"/>
    <property type="project" value="UniProtKB-KW"/>
</dbReference>
<evidence type="ECO:0000256" key="3">
    <source>
        <dbReference type="ARBA" id="ARBA00023002"/>
    </source>
</evidence>
<dbReference type="PRINTS" id="PR00368">
    <property type="entry name" value="FADPNR"/>
</dbReference>
<name>A0A423VQ60_9PEZI</name>
<dbReference type="OrthoDB" id="10260355at2759"/>
<dbReference type="GO" id="GO:0097237">
    <property type="term" value="P:cellular response to toxic substance"/>
    <property type="evidence" value="ECO:0007669"/>
    <property type="project" value="UniProtKB-ARBA"/>
</dbReference>
<dbReference type="PANTHER" id="PTHR48105">
    <property type="entry name" value="THIOREDOXIN REDUCTASE 1-RELATED-RELATED"/>
    <property type="match status" value="1"/>
</dbReference>
<sequence length="446" mass="48363">MASSVSTPSEDATLVDVVILERLEHLSKLVRASTAGLSPFIEGVRLVGELFNNVQVYCGIETLCELYNIGEKVDRFCGEMIQSIVRQHVPMIQRGLKLKLDRVAAQLVQCILQMLFRVGKDWDTSRLCGTMPPVLDVLIIGGGPGGLSAATALARQLYTAAVFDSGVYRNALTKHMHNVPTWDHRDPADFRAAARADLLARYDTISFEETSIESVRQASRGGFEATDARGRTWLARKLVLASGVRDVYPEIEGYEDVWARGVYHCLFCHGYEDRGVQAAGVLAIGDVGNVFAAIHLARMAKRLASQVTIFTDGADDLAQQIVLALGDQSIAVDKRRISKLAKGTQGPSEVIVHFQDGESLAQGFIVHKPKSEINGPFVRQLSLELTEQAVIKTTQPFYESSVKGVFAVGDCATAIPAVTNAMAMGAFAAGGLISQLQSEPSIQSEL</sequence>